<reference evidence="3" key="1">
    <citation type="journal article" date="2020" name="Stud. Mycol.">
        <title>101 Dothideomycetes genomes: a test case for predicting lifestyles and emergence of pathogens.</title>
        <authorList>
            <person name="Haridas S."/>
            <person name="Albert R."/>
            <person name="Binder M."/>
            <person name="Bloem J."/>
            <person name="Labutti K."/>
            <person name="Salamov A."/>
            <person name="Andreopoulos B."/>
            <person name="Baker S."/>
            <person name="Barry K."/>
            <person name="Bills G."/>
            <person name="Bluhm B."/>
            <person name="Cannon C."/>
            <person name="Castanera R."/>
            <person name="Culley D."/>
            <person name="Daum C."/>
            <person name="Ezra D."/>
            <person name="Gonzalez J."/>
            <person name="Henrissat B."/>
            <person name="Kuo A."/>
            <person name="Liang C."/>
            <person name="Lipzen A."/>
            <person name="Lutzoni F."/>
            <person name="Magnuson J."/>
            <person name="Mondo S."/>
            <person name="Nolan M."/>
            <person name="Ohm R."/>
            <person name="Pangilinan J."/>
            <person name="Park H.-J."/>
            <person name="Ramirez L."/>
            <person name="Alfaro M."/>
            <person name="Sun H."/>
            <person name="Tritt A."/>
            <person name="Yoshinaga Y."/>
            <person name="Zwiers L.-H."/>
            <person name="Turgeon B."/>
            <person name="Goodwin S."/>
            <person name="Spatafora J."/>
            <person name="Crous P."/>
            <person name="Grigoriev I."/>
        </authorList>
    </citation>
    <scope>NUCLEOTIDE SEQUENCE</scope>
    <source>
        <strain evidence="3">CBS 473.64</strain>
    </source>
</reference>
<evidence type="ECO:0000313" key="4">
    <source>
        <dbReference type="Proteomes" id="UP000799753"/>
    </source>
</evidence>
<dbReference type="PROSITE" id="PS50181">
    <property type="entry name" value="FBOX"/>
    <property type="match status" value="1"/>
</dbReference>
<dbReference type="EMBL" id="MU006780">
    <property type="protein sequence ID" value="KAF2642948.1"/>
    <property type="molecule type" value="Genomic_DNA"/>
</dbReference>
<feature type="compositionally biased region" description="Pro residues" evidence="1">
    <location>
        <begin position="647"/>
        <end position="667"/>
    </location>
</feature>
<keyword evidence="4" id="KW-1185">Reference proteome</keyword>
<accession>A0A6A6S943</accession>
<feature type="compositionally biased region" description="Polar residues" evidence="1">
    <location>
        <begin position="591"/>
        <end position="602"/>
    </location>
</feature>
<gene>
    <name evidence="3" type="ORF">P280DRAFT_515392</name>
</gene>
<dbReference type="AlphaFoldDB" id="A0A6A6S943"/>
<organism evidence="3 4">
    <name type="scientific">Massarina eburnea CBS 473.64</name>
    <dbReference type="NCBI Taxonomy" id="1395130"/>
    <lineage>
        <taxon>Eukaryota</taxon>
        <taxon>Fungi</taxon>
        <taxon>Dikarya</taxon>
        <taxon>Ascomycota</taxon>
        <taxon>Pezizomycotina</taxon>
        <taxon>Dothideomycetes</taxon>
        <taxon>Pleosporomycetidae</taxon>
        <taxon>Pleosporales</taxon>
        <taxon>Massarineae</taxon>
        <taxon>Massarinaceae</taxon>
        <taxon>Massarina</taxon>
    </lineage>
</organism>
<dbReference type="InterPro" id="IPR001810">
    <property type="entry name" value="F-box_dom"/>
</dbReference>
<dbReference type="SUPFAM" id="SSF81383">
    <property type="entry name" value="F-box domain"/>
    <property type="match status" value="1"/>
</dbReference>
<evidence type="ECO:0000256" key="1">
    <source>
        <dbReference type="SAM" id="MobiDB-lite"/>
    </source>
</evidence>
<protein>
    <recommendedName>
        <fullName evidence="2">F-box domain-containing protein</fullName>
    </recommendedName>
</protein>
<dbReference type="OrthoDB" id="10639543at2759"/>
<dbReference type="Pfam" id="PF12937">
    <property type="entry name" value="F-box-like"/>
    <property type="match status" value="1"/>
</dbReference>
<feature type="domain" description="F-box" evidence="2">
    <location>
        <begin position="6"/>
        <end position="41"/>
    </location>
</feature>
<feature type="region of interest" description="Disordered" evidence="1">
    <location>
        <begin position="591"/>
        <end position="675"/>
    </location>
</feature>
<evidence type="ECO:0000259" key="2">
    <source>
        <dbReference type="PROSITE" id="PS50181"/>
    </source>
</evidence>
<evidence type="ECO:0000313" key="3">
    <source>
        <dbReference type="EMBL" id="KAF2642948.1"/>
    </source>
</evidence>
<dbReference type="Proteomes" id="UP000799753">
    <property type="component" value="Unassembled WGS sequence"/>
</dbReference>
<dbReference type="CDD" id="cd09917">
    <property type="entry name" value="F-box_SF"/>
    <property type="match status" value="1"/>
</dbReference>
<dbReference type="InterPro" id="IPR036047">
    <property type="entry name" value="F-box-like_dom_sf"/>
</dbReference>
<sequence>MSPSTPSRLLALPVELLNQVIGELSRNDLIALLQVCKEFHSACLPFIFVDVTPLRVDRLSHELLDRLQEQRLKTRSLVLHYNTSPDILAHNDRTAYGNSYRKLDIVFCIYENITQLKTIAFTRTSCLDTLFYQRFQRFIETQSLLKTLALPRLLVTRTSTIANGRAPIDAIIRATRTSQEPKQQSSLAVYVREGSDMHTSRNLTNRHGHIVSDVCLFGECLFDNSLFDANSFDEWDGICLGLGITRPITQPRVQLHNLNANALHIIDSRTLLSLGIFHTVHDHIGPYSPDREESFFKDLIQKKAEAGNCDLQEFLYKQDICRNGQRPVHITEAMLMELLSAVGNMRVLCFHQRPVFVRGMAEFACLHANTLEVFSWRCGEDDVRIADIVALSEACPNIVSLGLTWNTALVPRKVPYHGSRLTRRDYRAKANRFVSALKGLRKLTTLCLFTRAYEGEVSSTPSDAFQDAMEYLAGAAYASGISSLKTIHIVHRSQTHMDSRMFKPAVSFRVRAHRVDSSEILFDTSVSIIENLPLTAKQLLQSLGGGHECLMKDFESSDIGYLFPSFQELVNVSREEELGPRPHLRKALNIKSISDIRSTKTPNVRKRPVRAEPSTNQPRPGKKSKPPLTGPVAIPGLVNLGALQVNPTPPPPQYFPGGPPMYPPWPPNGAGQMRH</sequence>
<name>A0A6A6S943_9PLEO</name>
<proteinExistence type="predicted"/>